<dbReference type="PIRSF" id="PIRSF000189">
    <property type="entry name" value="D-aa_oxidase"/>
    <property type="match status" value="1"/>
</dbReference>
<evidence type="ECO:0000256" key="5">
    <source>
        <dbReference type="ARBA" id="ARBA00023002"/>
    </source>
</evidence>
<keyword evidence="5" id="KW-0560">Oxidoreductase</keyword>
<dbReference type="InterPro" id="IPR006181">
    <property type="entry name" value="D-amino_acid_oxidase_CS"/>
</dbReference>
<evidence type="ECO:0000256" key="6">
    <source>
        <dbReference type="ARBA" id="ARBA00039101"/>
    </source>
</evidence>
<dbReference type="EMBL" id="JANDBD010000002">
    <property type="protein sequence ID" value="MCP9271840.1"/>
    <property type="molecule type" value="Genomic_DNA"/>
</dbReference>
<dbReference type="Pfam" id="PF01266">
    <property type="entry name" value="DAO"/>
    <property type="match status" value="1"/>
</dbReference>
<dbReference type="PANTHER" id="PTHR11530">
    <property type="entry name" value="D-AMINO ACID OXIDASE"/>
    <property type="match status" value="1"/>
</dbReference>
<gene>
    <name evidence="10" type="ORF">NM203_06550</name>
</gene>
<dbReference type="PROSITE" id="PS00677">
    <property type="entry name" value="DAO"/>
    <property type="match status" value="1"/>
</dbReference>
<dbReference type="InterPro" id="IPR023209">
    <property type="entry name" value="DAO"/>
</dbReference>
<feature type="domain" description="FAD dependent oxidoreductase" evidence="9">
    <location>
        <begin position="3"/>
        <end position="311"/>
    </location>
</feature>
<protein>
    <recommendedName>
        <fullName evidence="7">D-amino-acid oxidase</fullName>
        <ecNumber evidence="6">1.4.3.3</ecNumber>
    </recommendedName>
</protein>
<comment type="similarity">
    <text evidence="2">Belongs to the DAMOX/DASOX family.</text>
</comment>
<comment type="cofactor">
    <cofactor evidence="1">
        <name>FAD</name>
        <dbReference type="ChEBI" id="CHEBI:57692"/>
    </cofactor>
</comment>
<reference evidence="10 11" key="1">
    <citation type="submission" date="2022-06" db="EMBL/GenBank/DDBJ databases">
        <title>Mycolicibacterium sp. CAU 1645 isolated from seawater.</title>
        <authorList>
            <person name="Kim W."/>
        </authorList>
    </citation>
    <scope>NUCLEOTIDE SEQUENCE [LARGE SCALE GENOMIC DNA]</scope>
    <source>
        <strain evidence="10 11">CAU 1645</strain>
    </source>
</reference>
<sequence length="324" mass="34561">MADVVVVGAGVVGLTTALTLLGDGHRVRVVTADPVTATTSAIAAAVWFPTHVGPPDRVLRWGADTFDALVDQAGRRVPGVVMRDSLALYREPPGELDWMAAVGGVRDARADELPPGYPHGLRFAVPLTDMPRYLPWLEAEINRCGGGFIQQRLHTLDEVDGSDLVVNCTGLGARDLVDDGAVYPVRGQVVRVVDPGLRLSVRDEHHPAGRAYVHPRGDDCILGGTLDENVWDTRVNPATAQSILERCCDLVPELRGATILGHAVGLRPGRPTVRLEQGDTLSTGARLIHNYGHGGAGMTLSWGCAREVARMAGGMAPAAREEYS</sequence>
<dbReference type="RefSeq" id="WP_255058919.1">
    <property type="nucleotide sequence ID" value="NZ_JANDBD010000002.1"/>
</dbReference>
<keyword evidence="4" id="KW-0274">FAD</keyword>
<evidence type="ECO:0000256" key="8">
    <source>
        <dbReference type="ARBA" id="ARBA00049547"/>
    </source>
</evidence>
<evidence type="ECO:0000313" key="11">
    <source>
        <dbReference type="Proteomes" id="UP001651690"/>
    </source>
</evidence>
<dbReference type="InterPro" id="IPR006076">
    <property type="entry name" value="FAD-dep_OxRdtase"/>
</dbReference>
<dbReference type="Proteomes" id="UP001651690">
    <property type="component" value="Unassembled WGS sequence"/>
</dbReference>
<dbReference type="SUPFAM" id="SSF54373">
    <property type="entry name" value="FAD-linked reductases, C-terminal domain"/>
    <property type="match status" value="1"/>
</dbReference>
<organism evidence="10 11">
    <name type="scientific">Mycolicibacterium arenosum</name>
    <dbReference type="NCBI Taxonomy" id="2952157"/>
    <lineage>
        <taxon>Bacteria</taxon>
        <taxon>Bacillati</taxon>
        <taxon>Actinomycetota</taxon>
        <taxon>Actinomycetes</taxon>
        <taxon>Mycobacteriales</taxon>
        <taxon>Mycobacteriaceae</taxon>
        <taxon>Mycolicibacterium</taxon>
    </lineage>
</organism>
<proteinExistence type="inferred from homology"/>
<dbReference type="SUPFAM" id="SSF51971">
    <property type="entry name" value="Nucleotide-binding domain"/>
    <property type="match status" value="1"/>
</dbReference>
<evidence type="ECO:0000256" key="1">
    <source>
        <dbReference type="ARBA" id="ARBA00001974"/>
    </source>
</evidence>
<dbReference type="Gene3D" id="3.30.9.10">
    <property type="entry name" value="D-Amino Acid Oxidase, subunit A, domain 2"/>
    <property type="match status" value="1"/>
</dbReference>
<dbReference type="EC" id="1.4.3.3" evidence="6"/>
<evidence type="ECO:0000259" key="9">
    <source>
        <dbReference type="Pfam" id="PF01266"/>
    </source>
</evidence>
<name>A0ABT1LY52_9MYCO</name>
<evidence type="ECO:0000256" key="2">
    <source>
        <dbReference type="ARBA" id="ARBA00006730"/>
    </source>
</evidence>
<comment type="catalytic activity">
    <reaction evidence="8">
        <text>a D-alpha-amino acid + O2 + H2O = a 2-oxocarboxylate + H2O2 + NH4(+)</text>
        <dbReference type="Rhea" id="RHEA:21816"/>
        <dbReference type="ChEBI" id="CHEBI:15377"/>
        <dbReference type="ChEBI" id="CHEBI:15379"/>
        <dbReference type="ChEBI" id="CHEBI:16240"/>
        <dbReference type="ChEBI" id="CHEBI:28938"/>
        <dbReference type="ChEBI" id="CHEBI:35179"/>
        <dbReference type="ChEBI" id="CHEBI:59871"/>
        <dbReference type="EC" id="1.4.3.3"/>
    </reaction>
    <physiologicalReaction direction="left-to-right" evidence="8">
        <dbReference type="Rhea" id="RHEA:21817"/>
    </physiologicalReaction>
</comment>
<accession>A0ABT1LY52</accession>
<evidence type="ECO:0000256" key="3">
    <source>
        <dbReference type="ARBA" id="ARBA00022630"/>
    </source>
</evidence>
<keyword evidence="3" id="KW-0285">Flavoprotein</keyword>
<comment type="caution">
    <text evidence="10">The sequence shown here is derived from an EMBL/GenBank/DDBJ whole genome shotgun (WGS) entry which is preliminary data.</text>
</comment>
<keyword evidence="11" id="KW-1185">Reference proteome</keyword>
<dbReference type="Gene3D" id="3.40.50.720">
    <property type="entry name" value="NAD(P)-binding Rossmann-like Domain"/>
    <property type="match status" value="1"/>
</dbReference>
<dbReference type="PANTHER" id="PTHR11530:SF11">
    <property type="entry name" value="D-ASPARTATE OXIDASE"/>
    <property type="match status" value="1"/>
</dbReference>
<evidence type="ECO:0000313" key="10">
    <source>
        <dbReference type="EMBL" id="MCP9271840.1"/>
    </source>
</evidence>
<evidence type="ECO:0000256" key="7">
    <source>
        <dbReference type="ARBA" id="ARBA00039751"/>
    </source>
</evidence>
<evidence type="ECO:0000256" key="4">
    <source>
        <dbReference type="ARBA" id="ARBA00022827"/>
    </source>
</evidence>